<dbReference type="InParanoid" id="A0A1S4F286"/>
<keyword evidence="3" id="KW-1015">Disulfide bond</keyword>
<dbReference type="GO" id="GO:0005576">
    <property type="term" value="C:extracellular region"/>
    <property type="evidence" value="ECO:0007669"/>
    <property type="project" value="UniProtKB-SubCell"/>
</dbReference>
<name>A0A1S4F286_AEDAE</name>
<dbReference type="EnsemblMetazoa" id="AAEL002601-RA">
    <property type="protein sequence ID" value="AAEL002601-PA"/>
    <property type="gene ID" value="AAEL002601"/>
</dbReference>
<keyword evidence="2" id="KW-0964">Secreted</keyword>
<reference evidence="8 9" key="1">
    <citation type="submission" date="2017-06" db="EMBL/GenBank/DDBJ databases">
        <title>Aedes aegypti genome working group (AGWG) sequencing and assembly.</title>
        <authorList>
            <consortium name="Aedes aegypti Genome Working Group (AGWG)"/>
            <person name="Matthews B.J."/>
        </authorList>
    </citation>
    <scope>NUCLEOTIDE SEQUENCE [LARGE SCALE GENOMIC DNA]</scope>
    <source>
        <strain evidence="8 9">LVP_AGWG</strain>
    </source>
</reference>
<dbReference type="Pfam" id="PF18322">
    <property type="entry name" value="CLIP_1"/>
    <property type="match status" value="1"/>
</dbReference>
<evidence type="ECO:0000256" key="2">
    <source>
        <dbReference type="ARBA" id="ARBA00022525"/>
    </source>
</evidence>
<sequence length="631" mass="69447">MRVAMVLAIWRVLLLCGVIHTSLGVDNIIPTDYSNITCHLVDGKEGICVYSYLCENDVINTDGDAIIDLRFSDECEDYFLKCCSKESSCMERAGTCLPKSQCGADLNTTKYEKFKESKECDWSGYQCCPNDANEEDSTGTEKPDVKDSEVLCGDDSICVPIEQCTKNADGENLLEARSAICSELSTCCPQSQIKKVNVTNSCDMIGGTCMLSGQCETPNNGTEKCLGPEHVCCMDKVESTTIRETASEAKTCLNNKGVCTEENECDGKMYNDRRNECGGLVCCSLPQDTDTSSESTCDSLGGTCKAEQHCREIADRIADCAEDTVCCLSNGSSDTQAPTDAGEVSIKECGYRIETGIKFNTINRDHGESQYGEFPWVVAIMVNESANVRFTCSGTLIDPEVVITAAECVKLFRTKPEQLIVRAGEWDMGATMEPIPYQERRVRKIKSHVGFKPLSLINNIAILFLEDKFDLTSTVNTVCVPPQGFIIDNGEVTATGWGTTPKNRKKFQQILKSIDLPYVQKPDCEKALRRATRNNKFKLHSSFICAGGEDGVDTCQGDAGSPIIFPIPDDPESRYYAVGMVAWGVGCGRSGTPSVYTDIGQFREWIDEELANESLSMYYYDYQLQGSNDEQ</sequence>
<dbReference type="InterPro" id="IPR001254">
    <property type="entry name" value="Trypsin_dom"/>
</dbReference>
<dbReference type="VEuPathDB" id="VectorBase:AAEL002601"/>
<dbReference type="PANTHER" id="PTHR24258:SF129">
    <property type="entry name" value="LP15124P-RELATED"/>
    <property type="match status" value="1"/>
</dbReference>
<organism evidence="8 9">
    <name type="scientific">Aedes aegypti</name>
    <name type="common">Yellowfever mosquito</name>
    <name type="synonym">Culex aegypti</name>
    <dbReference type="NCBI Taxonomy" id="7159"/>
    <lineage>
        <taxon>Eukaryota</taxon>
        <taxon>Metazoa</taxon>
        <taxon>Ecdysozoa</taxon>
        <taxon>Arthropoda</taxon>
        <taxon>Hexapoda</taxon>
        <taxon>Insecta</taxon>
        <taxon>Pterygota</taxon>
        <taxon>Neoptera</taxon>
        <taxon>Endopterygota</taxon>
        <taxon>Diptera</taxon>
        <taxon>Nematocera</taxon>
        <taxon>Culicoidea</taxon>
        <taxon>Culicidae</taxon>
        <taxon>Culicinae</taxon>
        <taxon>Aedini</taxon>
        <taxon>Aedes</taxon>
        <taxon>Stegomyia</taxon>
    </lineage>
</organism>
<evidence type="ECO:0000313" key="9">
    <source>
        <dbReference type="Proteomes" id="UP000008820"/>
    </source>
</evidence>
<dbReference type="Pfam" id="PF00089">
    <property type="entry name" value="Trypsin"/>
    <property type="match status" value="1"/>
</dbReference>
<evidence type="ECO:0000256" key="5">
    <source>
        <dbReference type="ARBA" id="ARBA00068096"/>
    </source>
</evidence>
<dbReference type="PROSITE" id="PS50240">
    <property type="entry name" value="TRYPSIN_DOM"/>
    <property type="match status" value="1"/>
</dbReference>
<evidence type="ECO:0000313" key="8">
    <source>
        <dbReference type="EnsemblMetazoa" id="AAEL002601-PA"/>
    </source>
</evidence>
<dbReference type="GO" id="GO:0004252">
    <property type="term" value="F:serine-type endopeptidase activity"/>
    <property type="evidence" value="ECO:0007669"/>
    <property type="project" value="InterPro"/>
</dbReference>
<evidence type="ECO:0000256" key="4">
    <source>
        <dbReference type="ARBA" id="ARBA00024195"/>
    </source>
</evidence>
<protein>
    <recommendedName>
        <fullName evidence="5">Phenoloxidase-activating factor 2</fullName>
    </recommendedName>
    <alternativeName>
        <fullName evidence="6">Prophenoloxidase-activating factor II</fullName>
    </alternativeName>
</protein>
<accession>A0A1S4F286</accession>
<evidence type="ECO:0000256" key="6">
    <source>
        <dbReference type="ARBA" id="ARBA00076468"/>
    </source>
</evidence>
<dbReference type="InterPro" id="IPR009003">
    <property type="entry name" value="Peptidase_S1_PA"/>
</dbReference>
<dbReference type="Gene3D" id="2.40.10.10">
    <property type="entry name" value="Trypsin-like serine proteases"/>
    <property type="match status" value="2"/>
</dbReference>
<dbReference type="OrthoDB" id="93931at2759"/>
<proteinExistence type="inferred from homology"/>
<evidence type="ECO:0000256" key="3">
    <source>
        <dbReference type="ARBA" id="ARBA00023157"/>
    </source>
</evidence>
<evidence type="ECO:0000256" key="1">
    <source>
        <dbReference type="ARBA" id="ARBA00004613"/>
    </source>
</evidence>
<comment type="similarity">
    <text evidence="4">Belongs to the peptidase S1 family. CLIP subfamily.</text>
</comment>
<dbReference type="GO" id="GO:0006508">
    <property type="term" value="P:proteolysis"/>
    <property type="evidence" value="ECO:0007669"/>
    <property type="project" value="InterPro"/>
</dbReference>
<keyword evidence="9" id="KW-1185">Reference proteome</keyword>
<comment type="subcellular location">
    <subcellularLocation>
        <location evidence="1">Secreted</location>
    </subcellularLocation>
</comment>
<dbReference type="SUPFAM" id="SSF50494">
    <property type="entry name" value="Trypsin-like serine proteases"/>
    <property type="match status" value="1"/>
</dbReference>
<dbReference type="InterPro" id="IPR001314">
    <property type="entry name" value="Peptidase_S1A"/>
</dbReference>
<gene>
    <name evidence="8" type="primary">5575326</name>
</gene>
<dbReference type="InterPro" id="IPR041515">
    <property type="entry name" value="PPAF-2-like_Clip"/>
</dbReference>
<dbReference type="Proteomes" id="UP000008820">
    <property type="component" value="Chromosome 3"/>
</dbReference>
<reference evidence="8" key="2">
    <citation type="submission" date="2020-05" db="UniProtKB">
        <authorList>
            <consortium name="EnsemblMetazoa"/>
        </authorList>
    </citation>
    <scope>IDENTIFICATION</scope>
    <source>
        <strain evidence="8">LVP_AGWG</strain>
    </source>
</reference>
<feature type="domain" description="Peptidase S1" evidence="7">
    <location>
        <begin position="353"/>
        <end position="611"/>
    </location>
</feature>
<dbReference type="InterPro" id="IPR043504">
    <property type="entry name" value="Peptidase_S1_PA_chymotrypsin"/>
</dbReference>
<dbReference type="PRINTS" id="PR00722">
    <property type="entry name" value="CHYMOTRYPSIN"/>
</dbReference>
<dbReference type="FunFam" id="2.40.10.10:FF:000038">
    <property type="entry name" value="Serine protease"/>
    <property type="match status" value="1"/>
</dbReference>
<dbReference type="CDD" id="cd00190">
    <property type="entry name" value="Tryp_SPc"/>
    <property type="match status" value="1"/>
</dbReference>
<dbReference type="PANTHER" id="PTHR24258">
    <property type="entry name" value="SERINE PROTEASE-RELATED"/>
    <property type="match status" value="1"/>
</dbReference>
<dbReference type="AlphaFoldDB" id="A0A1S4F286"/>
<evidence type="ECO:0000259" key="7">
    <source>
        <dbReference type="PROSITE" id="PS50240"/>
    </source>
</evidence>
<dbReference type="SMART" id="SM00020">
    <property type="entry name" value="Tryp_SPc"/>
    <property type="match status" value="1"/>
</dbReference>